<gene>
    <name evidence="2" type="ORF">CD039_06475</name>
</gene>
<dbReference type="AlphaFoldDB" id="A0A2K4FCY9"/>
<dbReference type="RefSeq" id="WP_103371641.1">
    <property type="nucleotide sequence ID" value="NZ_CBCRVO010000004.1"/>
</dbReference>
<dbReference type="InterPro" id="IPR025164">
    <property type="entry name" value="Toastrack_DUF4097"/>
</dbReference>
<proteinExistence type="predicted"/>
<dbReference type="Pfam" id="PF13349">
    <property type="entry name" value="DUF4097"/>
    <property type="match status" value="1"/>
</dbReference>
<organism evidence="2 3">
    <name type="scientific">Staphylococcus argensis</name>
    <dbReference type="NCBI Taxonomy" id="1607738"/>
    <lineage>
        <taxon>Bacteria</taxon>
        <taxon>Bacillati</taxon>
        <taxon>Bacillota</taxon>
        <taxon>Bacilli</taxon>
        <taxon>Bacillales</taxon>
        <taxon>Staphylococcaceae</taxon>
        <taxon>Staphylococcus</taxon>
    </lineage>
</organism>
<protein>
    <recommendedName>
        <fullName evidence="1">DUF4097 domain-containing protein</fullName>
    </recommendedName>
</protein>
<dbReference type="GeneID" id="98297991"/>
<sequence>MKRLFIIGLSLFIICFLAATLVWFGFEHQKFKINEYQKTFHKGADDLTINLKSQVRQDVTIKKGKHFAIRYKGKRYIRSAHSNNRLTISEKVNKKDRYGMNFNPFRLKKDSLVITVPPKKLNSFKIHNVDGELTIKDIATKSLSLESTEYSNPKINIEDSKIEGLKYLTTRLSAHISNSEILGGKLKTDEGELNLHKTLLKNVAVINHKNDIHLTDMQPLCNFKASSDNGDIHLNYQHKPKDTSLKLNPIFGKEHIDNQYFKDYRVGNGNNKIELYTYYGDIYIK</sequence>
<name>A0A2K4FCY9_9STAP</name>
<dbReference type="Gene3D" id="2.160.20.120">
    <property type="match status" value="1"/>
</dbReference>
<reference evidence="2 3" key="1">
    <citation type="submission" date="2017-08" db="EMBL/GenBank/DDBJ databases">
        <title>Draft genome sequences of 64 type strains of genus Staph aureus.</title>
        <authorList>
            <person name="Cole K."/>
            <person name="Golubchik T."/>
            <person name="Russell J."/>
            <person name="Foster D."/>
            <person name="Llewelyn M."/>
            <person name="Wilson D."/>
            <person name="Crook D."/>
            <person name="Paul J."/>
        </authorList>
    </citation>
    <scope>NUCLEOTIDE SEQUENCE [LARGE SCALE GENOMIC DNA]</scope>
    <source>
        <strain evidence="2 3">DSM 29875</strain>
    </source>
</reference>
<accession>A0A2K4FCY9</accession>
<feature type="domain" description="DUF4097" evidence="1">
    <location>
        <begin position="49"/>
        <end position="284"/>
    </location>
</feature>
<evidence type="ECO:0000313" key="2">
    <source>
        <dbReference type="EMBL" id="POA09136.1"/>
    </source>
</evidence>
<evidence type="ECO:0000313" key="3">
    <source>
        <dbReference type="Proteomes" id="UP000242712"/>
    </source>
</evidence>
<dbReference type="OrthoDB" id="2403927at2"/>
<evidence type="ECO:0000259" key="1">
    <source>
        <dbReference type="Pfam" id="PF13349"/>
    </source>
</evidence>
<dbReference type="EMBL" id="PPPX01000004">
    <property type="protein sequence ID" value="POA09136.1"/>
    <property type="molecule type" value="Genomic_DNA"/>
</dbReference>
<comment type="caution">
    <text evidence="2">The sequence shown here is derived from an EMBL/GenBank/DDBJ whole genome shotgun (WGS) entry which is preliminary data.</text>
</comment>
<dbReference type="Proteomes" id="UP000242712">
    <property type="component" value="Unassembled WGS sequence"/>
</dbReference>
<keyword evidence="3" id="KW-1185">Reference proteome</keyword>